<evidence type="ECO:0000256" key="2">
    <source>
        <dbReference type="ARBA" id="ARBA00023319"/>
    </source>
</evidence>
<sequence>ETVPGGQSELTGLFVERPESTTVIKGKNVTFVAKVDSSDLLRKPNMKWLKGKWLDLGSKAGKHVQFKETYDRNSKVYTYEMSIIKVVEGDAGGYRCEVTSKDKCDSCTFEVTVEAVQEEQPANILDAFKRSGDAGEDAGDLDFMDVWEILKDAKPCDYEKIAFDYGITDLRGLLKRLKKMKKVEPKKSDAFLKKLEQCYSVDKGKRTQMHVELHDPNVQVKWLKNGVEIKPSAKYVFECVGNKRTLTINKCNLSDDAAYECVVGEEKSFTEVFVKEPPVTITKLLDDVHVVVGEKVEFECEVSEEGANVKWMKDGVELTKDGKYRIKKDGKKHTLVINEATIEDIGMYYVYTNGGESKGELEVEAKELEVLQSIADLSVKACEQAMFKCEVSDEKVVGKWFKDGVEVKPGNRIKVSHIGRYASSDQPPHTFSHSSNSTAETRINDKHTGVLTYMRHTPHAPFSLSVCLLKEISFSLTHRFTFSSFLLVPPFLSPPPKDKPGPPINVMVTDVWGFNAALEWKPPKDTGNTDITGYTIQKADKKTQGWFTVYEHNRRPSCTASDLVMGNEYSFRVFSENICGLSDEVAFSKNTAIIGKTGNTLQYYTFYTRISCHFSGVQSKPDHMAYPYVSEVAGSDGNHG</sequence>
<dbReference type="PANTHER" id="PTHR13817">
    <property type="entry name" value="TITIN"/>
    <property type="match status" value="1"/>
</dbReference>
<keyword evidence="1" id="KW-0677">Repeat</keyword>
<dbReference type="SMART" id="SM00408">
    <property type="entry name" value="IGc2"/>
    <property type="match status" value="3"/>
</dbReference>
<feature type="domain" description="Ig-like" evidence="3">
    <location>
        <begin position="277"/>
        <end position="362"/>
    </location>
</feature>
<keyword evidence="2" id="KW-0393">Immunoglobulin domain</keyword>
<dbReference type="InterPro" id="IPR007110">
    <property type="entry name" value="Ig-like_dom"/>
</dbReference>
<dbReference type="AlphaFoldDB" id="A0A4W5JNK4"/>
<dbReference type="Gene3D" id="2.60.40.10">
    <property type="entry name" value="Immunoglobulins"/>
    <property type="match status" value="5"/>
</dbReference>
<organism evidence="5 6">
    <name type="scientific">Hucho hucho</name>
    <name type="common">huchen</name>
    <dbReference type="NCBI Taxonomy" id="62062"/>
    <lineage>
        <taxon>Eukaryota</taxon>
        <taxon>Metazoa</taxon>
        <taxon>Chordata</taxon>
        <taxon>Craniata</taxon>
        <taxon>Vertebrata</taxon>
        <taxon>Euteleostomi</taxon>
        <taxon>Actinopterygii</taxon>
        <taxon>Neopterygii</taxon>
        <taxon>Teleostei</taxon>
        <taxon>Protacanthopterygii</taxon>
        <taxon>Salmoniformes</taxon>
        <taxon>Salmonidae</taxon>
        <taxon>Salmoninae</taxon>
        <taxon>Hucho</taxon>
    </lineage>
</organism>
<name>A0A4W5JNK4_9TELE</name>
<dbReference type="FunFam" id="2.60.40.10:FF:000111">
    <property type="entry name" value="Myosin-binding protein C, slow type"/>
    <property type="match status" value="1"/>
</dbReference>
<evidence type="ECO:0000259" key="4">
    <source>
        <dbReference type="PROSITE" id="PS50853"/>
    </source>
</evidence>
<dbReference type="SUPFAM" id="SSF49265">
    <property type="entry name" value="Fibronectin type III"/>
    <property type="match status" value="1"/>
</dbReference>
<feature type="domain" description="Ig-like" evidence="3">
    <location>
        <begin position="4"/>
        <end position="112"/>
    </location>
</feature>
<dbReference type="GO" id="GO:0031430">
    <property type="term" value="C:M band"/>
    <property type="evidence" value="ECO:0007669"/>
    <property type="project" value="TreeGrafter"/>
</dbReference>
<accession>A0A4W5JNK4</accession>
<dbReference type="Pfam" id="PF00041">
    <property type="entry name" value="fn3"/>
    <property type="match status" value="1"/>
</dbReference>
<protein>
    <submittedName>
        <fullName evidence="5">Myosin binding protein Ca</fullName>
    </submittedName>
</protein>
<dbReference type="FunFam" id="2.60.40.10:FF:000081">
    <property type="entry name" value="Myosin-binding protein C, slow type"/>
    <property type="match status" value="1"/>
</dbReference>
<dbReference type="PANTHER" id="PTHR13817:SF17">
    <property type="entry name" value="MYOSIN-BINDING PROTEIN C, FAST-TYPE"/>
    <property type="match status" value="1"/>
</dbReference>
<dbReference type="InterPro" id="IPR013098">
    <property type="entry name" value="Ig_I-set"/>
</dbReference>
<dbReference type="Ensembl" id="ENSHHUT00000001353.1">
    <property type="protein sequence ID" value="ENSHHUP00000001321.1"/>
    <property type="gene ID" value="ENSHHUG00000000393.1"/>
</dbReference>
<evidence type="ECO:0000313" key="6">
    <source>
        <dbReference type="Proteomes" id="UP000314982"/>
    </source>
</evidence>
<dbReference type="InterPro" id="IPR036179">
    <property type="entry name" value="Ig-like_dom_sf"/>
</dbReference>
<dbReference type="InterPro" id="IPR040849">
    <property type="entry name" value="MyBP-C_THB"/>
</dbReference>
<dbReference type="CDD" id="cd00063">
    <property type="entry name" value="FN3"/>
    <property type="match status" value="1"/>
</dbReference>
<dbReference type="Pfam" id="PF18362">
    <property type="entry name" value="THB"/>
    <property type="match status" value="1"/>
</dbReference>
<reference evidence="5" key="3">
    <citation type="submission" date="2025-09" db="UniProtKB">
        <authorList>
            <consortium name="Ensembl"/>
        </authorList>
    </citation>
    <scope>IDENTIFICATION</scope>
</reference>
<dbReference type="SUPFAM" id="SSF48726">
    <property type="entry name" value="Immunoglobulin"/>
    <property type="match status" value="4"/>
</dbReference>
<dbReference type="FunFam" id="2.60.40.10:FF:000062">
    <property type="entry name" value="Myosin-binding protein C, slow type"/>
    <property type="match status" value="1"/>
</dbReference>
<dbReference type="SMART" id="SM00060">
    <property type="entry name" value="FN3"/>
    <property type="match status" value="1"/>
</dbReference>
<dbReference type="Proteomes" id="UP000314982">
    <property type="component" value="Unassembled WGS sequence"/>
</dbReference>
<dbReference type="GO" id="GO:0045214">
    <property type="term" value="P:sarcomere organization"/>
    <property type="evidence" value="ECO:0007669"/>
    <property type="project" value="TreeGrafter"/>
</dbReference>
<dbReference type="FunFam" id="2.60.40.10:FF:000070">
    <property type="entry name" value="Myosin-binding protein C, slow type"/>
    <property type="match status" value="1"/>
</dbReference>
<dbReference type="PROSITE" id="PS50835">
    <property type="entry name" value="IG_LIKE"/>
    <property type="match status" value="3"/>
</dbReference>
<evidence type="ECO:0000256" key="1">
    <source>
        <dbReference type="ARBA" id="ARBA00022737"/>
    </source>
</evidence>
<proteinExistence type="predicted"/>
<dbReference type="InterPro" id="IPR003961">
    <property type="entry name" value="FN3_dom"/>
</dbReference>
<keyword evidence="6" id="KW-1185">Reference proteome</keyword>
<dbReference type="PROSITE" id="PS50853">
    <property type="entry name" value="FN3"/>
    <property type="match status" value="1"/>
</dbReference>
<evidence type="ECO:0000259" key="3">
    <source>
        <dbReference type="PROSITE" id="PS50835"/>
    </source>
</evidence>
<reference evidence="6" key="1">
    <citation type="submission" date="2018-06" db="EMBL/GenBank/DDBJ databases">
        <title>Genome assembly of Danube salmon.</title>
        <authorList>
            <person name="Macqueen D.J."/>
            <person name="Gundappa M.K."/>
        </authorList>
    </citation>
    <scope>NUCLEOTIDE SEQUENCE [LARGE SCALE GENOMIC DNA]</scope>
</reference>
<dbReference type="InterPro" id="IPR003598">
    <property type="entry name" value="Ig_sub2"/>
</dbReference>
<evidence type="ECO:0000313" key="5">
    <source>
        <dbReference type="Ensembl" id="ENSHHUP00000001321.1"/>
    </source>
</evidence>
<dbReference type="SMART" id="SM00409">
    <property type="entry name" value="IG"/>
    <property type="match status" value="3"/>
</dbReference>
<dbReference type="InterPro" id="IPR050964">
    <property type="entry name" value="Striated_Muscle_Regulatory"/>
</dbReference>
<dbReference type="Pfam" id="PF07679">
    <property type="entry name" value="I-set"/>
    <property type="match status" value="3"/>
</dbReference>
<dbReference type="InterPro" id="IPR013783">
    <property type="entry name" value="Ig-like_fold"/>
</dbReference>
<reference evidence="5" key="2">
    <citation type="submission" date="2025-08" db="UniProtKB">
        <authorList>
            <consortium name="Ensembl"/>
        </authorList>
    </citation>
    <scope>IDENTIFICATION</scope>
</reference>
<dbReference type="InterPro" id="IPR003599">
    <property type="entry name" value="Ig_sub"/>
</dbReference>
<feature type="domain" description="Ig-like" evidence="3">
    <location>
        <begin position="198"/>
        <end position="263"/>
    </location>
</feature>
<dbReference type="InterPro" id="IPR036116">
    <property type="entry name" value="FN3_sf"/>
</dbReference>
<dbReference type="GeneTree" id="ENSGT00940000160092"/>
<feature type="domain" description="Fibronectin type-III" evidence="4">
    <location>
        <begin position="502"/>
        <end position="597"/>
    </location>
</feature>